<dbReference type="Pfam" id="PF12805">
    <property type="entry name" value="FUSC-like"/>
    <property type="match status" value="1"/>
</dbReference>
<dbReference type="Proteomes" id="UP000221101">
    <property type="component" value="Unassembled WGS sequence"/>
</dbReference>
<keyword evidence="5 7" id="KW-0472">Membrane</keyword>
<feature type="domain" description="Integral membrane protein YccS N-terminal" evidence="8">
    <location>
        <begin position="69"/>
        <end position="349"/>
    </location>
</feature>
<keyword evidence="11" id="KW-1185">Reference proteome</keyword>
<dbReference type="OrthoDB" id="8670769at2"/>
<feature type="transmembrane region" description="Helical" evidence="7">
    <location>
        <begin position="518"/>
        <end position="540"/>
    </location>
</feature>
<keyword evidence="3 7" id="KW-0812">Transmembrane</keyword>
<keyword evidence="4 7" id="KW-1133">Transmembrane helix</keyword>
<dbReference type="InterPro" id="IPR010020">
    <property type="entry name" value="Integral_membrane_YCCS_YHJK"/>
</dbReference>
<feature type="transmembrane region" description="Helical" evidence="7">
    <location>
        <begin position="398"/>
        <end position="417"/>
    </location>
</feature>
<evidence type="ECO:0000256" key="5">
    <source>
        <dbReference type="ARBA" id="ARBA00023136"/>
    </source>
</evidence>
<comment type="similarity">
    <text evidence="6">Belongs to the YccS/YhfK family.</text>
</comment>
<evidence type="ECO:0000256" key="6">
    <source>
        <dbReference type="ARBA" id="ARBA00043993"/>
    </source>
</evidence>
<dbReference type="PANTHER" id="PTHR30509">
    <property type="entry name" value="P-HYDROXYBENZOIC ACID EFFLUX PUMP SUBUNIT-RELATED"/>
    <property type="match status" value="1"/>
</dbReference>
<feature type="transmembrane region" description="Helical" evidence="7">
    <location>
        <begin position="19"/>
        <end position="37"/>
    </location>
</feature>
<dbReference type="EMBL" id="NJCX01000026">
    <property type="protein sequence ID" value="PHM70209.1"/>
    <property type="molecule type" value="Genomic_DNA"/>
</dbReference>
<dbReference type="InterPro" id="IPR032692">
    <property type="entry name" value="YccS_N"/>
</dbReference>
<evidence type="ECO:0000256" key="4">
    <source>
        <dbReference type="ARBA" id="ARBA00022989"/>
    </source>
</evidence>
<gene>
    <name evidence="10" type="ORF">Xkoz_03193</name>
</gene>
<dbReference type="InterPro" id="IPR010019">
    <property type="entry name" value="Integral_membrane_YccS"/>
</dbReference>
<feature type="transmembrane region" description="Helical" evidence="7">
    <location>
        <begin position="423"/>
        <end position="440"/>
    </location>
</feature>
<proteinExistence type="inferred from homology"/>
<feature type="transmembrane region" description="Helical" evidence="7">
    <location>
        <begin position="94"/>
        <end position="111"/>
    </location>
</feature>
<dbReference type="PANTHER" id="PTHR30509:SF8">
    <property type="entry name" value="INNER MEMBRANE PROTEIN YCCS"/>
    <property type="match status" value="1"/>
</dbReference>
<organism evidence="10 11">
    <name type="scientific">Xenorhabdus kozodoii</name>
    <dbReference type="NCBI Taxonomy" id="351676"/>
    <lineage>
        <taxon>Bacteria</taxon>
        <taxon>Pseudomonadati</taxon>
        <taxon>Pseudomonadota</taxon>
        <taxon>Gammaproteobacteria</taxon>
        <taxon>Enterobacterales</taxon>
        <taxon>Morganellaceae</taxon>
        <taxon>Xenorhabdus</taxon>
    </lineage>
</organism>
<evidence type="ECO:0000256" key="2">
    <source>
        <dbReference type="ARBA" id="ARBA00022475"/>
    </source>
</evidence>
<protein>
    <submittedName>
        <fullName evidence="10">Putative multidrug efflux system component</fullName>
    </submittedName>
</protein>
<dbReference type="RefSeq" id="WP_099143051.1">
    <property type="nucleotide sequence ID" value="NZ_CAWNOR010000060.1"/>
</dbReference>
<evidence type="ECO:0000256" key="7">
    <source>
        <dbReference type="SAM" id="Phobius"/>
    </source>
</evidence>
<keyword evidence="2" id="KW-1003">Cell membrane</keyword>
<dbReference type="NCBIfam" id="TIGR01667">
    <property type="entry name" value="YCCS_YHFK"/>
    <property type="match status" value="1"/>
</dbReference>
<comment type="subcellular location">
    <subcellularLocation>
        <location evidence="1">Cell membrane</location>
        <topology evidence="1">Multi-pass membrane protein</topology>
    </subcellularLocation>
</comment>
<accession>A0A2D0L3F3</accession>
<comment type="caution">
    <text evidence="10">The sequence shown here is derived from an EMBL/GenBank/DDBJ whole genome shotgun (WGS) entry which is preliminary data.</text>
</comment>
<name>A0A2D0L3F3_9GAMM</name>
<feature type="transmembrane region" description="Helical" evidence="7">
    <location>
        <begin position="447"/>
        <end position="465"/>
    </location>
</feature>
<dbReference type="NCBIfam" id="TIGR01666">
    <property type="entry name" value="YCCS"/>
    <property type="match status" value="1"/>
</dbReference>
<evidence type="ECO:0000256" key="1">
    <source>
        <dbReference type="ARBA" id="ARBA00004651"/>
    </source>
</evidence>
<evidence type="ECO:0000259" key="9">
    <source>
        <dbReference type="Pfam" id="PF13515"/>
    </source>
</evidence>
<dbReference type="GO" id="GO:0005886">
    <property type="term" value="C:plasma membrane"/>
    <property type="evidence" value="ECO:0007669"/>
    <property type="project" value="UniProtKB-SubCell"/>
</dbReference>
<feature type="transmembrane region" description="Helical" evidence="7">
    <location>
        <begin position="71"/>
        <end position="88"/>
    </location>
</feature>
<sequence>MLTVLSNSRHFLYHSHTLYYIRIFIALTGVTFIPWLLGDEIKITIPLLLGVVAAALTDLDDRLMGRLRNITITLISFFIASASITLLFPYPWLFMFGLAISTCGFILLGALGQRYATIAFGALLIAIYTMLGSSIFPIWYQQPLLLLTGAIWYNLLTLTGYLLFPIRPLQENLARCYQQLSVYLDAKTSLFDPDCEADEYQQAVVDVAMANSALVATLNQAKSSLLSRLRGDRGQRGTRHTLHYYFVAQDIHERASSSHVQYQKLREVLRHSDIMFRIQRLLSMQARACEQVAQSIILHKQYQHNPRFESAFNYLEHSIGRLKNQKVTDDKIMAFDHLLKNLRAIDAQLAGLGSDHSLLSQDTSPKERQEETQLSEETLTGWRDIGFRLKSHLTPKSALFRHAIRMSILLCVGYAIIQLFDLQRGYWILLTSLFVCQPNYSATRRRLALRVTGTLAGILIGLPILYFVPSIEGQLVLIVISGVLFFVFRNSQYAHATLFITLLVLLSFNLLGEGFEVALPRIIDTFIGCGIALLAVSFIWPDWNFRQLPQVIARTMEANSRYLSAILTQYHQGKSNSLNYRIARRDAHNGDAELASVISNMASEPRNYRISQEVAFRLLCLNHTMLSYISALGAHRDKLNDPAILDTLNHTICYVESTLKQGQKNDDTLHVAVNKLLETINLSPSESNSKTQLILQQIGLLIELLPEIVWLKKEISEQARTDK</sequence>
<evidence type="ECO:0000256" key="3">
    <source>
        <dbReference type="ARBA" id="ARBA00022692"/>
    </source>
</evidence>
<dbReference type="InterPro" id="IPR049453">
    <property type="entry name" value="Memb_transporter_dom"/>
</dbReference>
<evidence type="ECO:0000313" key="10">
    <source>
        <dbReference type="EMBL" id="PHM70209.1"/>
    </source>
</evidence>
<feature type="transmembrane region" description="Helical" evidence="7">
    <location>
        <begin position="145"/>
        <end position="164"/>
    </location>
</feature>
<dbReference type="Pfam" id="PF13515">
    <property type="entry name" value="FUSC_2"/>
    <property type="match status" value="1"/>
</dbReference>
<dbReference type="AlphaFoldDB" id="A0A2D0L3F3"/>
<feature type="transmembrane region" description="Helical" evidence="7">
    <location>
        <begin position="471"/>
        <end position="488"/>
    </location>
</feature>
<feature type="transmembrane region" description="Helical" evidence="7">
    <location>
        <begin position="493"/>
        <end position="512"/>
    </location>
</feature>
<feature type="domain" description="Integral membrane bound transporter" evidence="9">
    <location>
        <begin position="413"/>
        <end position="535"/>
    </location>
</feature>
<evidence type="ECO:0000313" key="11">
    <source>
        <dbReference type="Proteomes" id="UP000221101"/>
    </source>
</evidence>
<feature type="transmembrane region" description="Helical" evidence="7">
    <location>
        <begin position="118"/>
        <end position="139"/>
    </location>
</feature>
<evidence type="ECO:0000259" key="8">
    <source>
        <dbReference type="Pfam" id="PF12805"/>
    </source>
</evidence>
<reference evidence="10 11" key="1">
    <citation type="journal article" date="2017" name="Nat. Microbiol.">
        <title>Natural product diversity associated with the nematode symbionts Photorhabdus and Xenorhabdus.</title>
        <authorList>
            <person name="Tobias N.J."/>
            <person name="Wolff H."/>
            <person name="Djahanschiri B."/>
            <person name="Grundmann F."/>
            <person name="Kronenwerth M."/>
            <person name="Shi Y.M."/>
            <person name="Simonyi S."/>
            <person name="Grun P."/>
            <person name="Shapiro-Ilan D."/>
            <person name="Pidot S.J."/>
            <person name="Stinear T.P."/>
            <person name="Ebersberger I."/>
            <person name="Bode H.B."/>
        </authorList>
    </citation>
    <scope>NUCLEOTIDE SEQUENCE [LARGE SCALE GENOMIC DNA]</scope>
    <source>
        <strain evidence="10 11">DSM 17907</strain>
    </source>
</reference>